<reference evidence="1" key="2">
    <citation type="submission" date="2018-05" db="EMBL/GenBank/DDBJ databases">
        <title>OpunRS2 (Oryza punctata Reference Sequence Version 2).</title>
        <authorList>
            <person name="Zhang J."/>
            <person name="Kudrna D."/>
            <person name="Lee S."/>
            <person name="Talag J."/>
            <person name="Welchert J."/>
            <person name="Wing R.A."/>
        </authorList>
    </citation>
    <scope>NUCLEOTIDE SEQUENCE [LARGE SCALE GENOMIC DNA]</scope>
</reference>
<evidence type="ECO:0000313" key="2">
    <source>
        <dbReference type="Proteomes" id="UP000026962"/>
    </source>
</evidence>
<reference evidence="1" key="1">
    <citation type="submission" date="2015-04" db="UniProtKB">
        <authorList>
            <consortium name="EnsemblPlants"/>
        </authorList>
    </citation>
    <scope>IDENTIFICATION</scope>
</reference>
<dbReference type="EnsemblPlants" id="OPUNC04G23230.1">
    <property type="protein sequence ID" value="OPUNC04G23230.1"/>
    <property type="gene ID" value="OPUNC04G23230"/>
</dbReference>
<dbReference type="AlphaFoldDB" id="A0A0E0KVD4"/>
<dbReference type="HOGENOM" id="CLU_3109759_0_0_1"/>
<accession>A0A0E0KVD4</accession>
<organism evidence="1">
    <name type="scientific">Oryza punctata</name>
    <name type="common">Red rice</name>
    <dbReference type="NCBI Taxonomy" id="4537"/>
    <lineage>
        <taxon>Eukaryota</taxon>
        <taxon>Viridiplantae</taxon>
        <taxon>Streptophyta</taxon>
        <taxon>Embryophyta</taxon>
        <taxon>Tracheophyta</taxon>
        <taxon>Spermatophyta</taxon>
        <taxon>Magnoliopsida</taxon>
        <taxon>Liliopsida</taxon>
        <taxon>Poales</taxon>
        <taxon>Poaceae</taxon>
        <taxon>BOP clade</taxon>
        <taxon>Oryzoideae</taxon>
        <taxon>Oryzeae</taxon>
        <taxon>Oryzinae</taxon>
        <taxon>Oryza</taxon>
    </lineage>
</organism>
<evidence type="ECO:0000313" key="1">
    <source>
        <dbReference type="EnsemblPlants" id="OPUNC04G23230.1"/>
    </source>
</evidence>
<name>A0A0E0KVD4_ORYPU</name>
<dbReference type="Proteomes" id="UP000026962">
    <property type="component" value="Chromosome 4"/>
</dbReference>
<sequence>MARAGGFFRGGAAAIVSYGSKGWRYGSRAVERIATARIYMWDPPIKKCQGKIRTE</sequence>
<dbReference type="Gramene" id="OPUNC04G23230.1">
    <property type="protein sequence ID" value="OPUNC04G23230.1"/>
    <property type="gene ID" value="OPUNC04G23230"/>
</dbReference>
<proteinExistence type="predicted"/>
<protein>
    <submittedName>
        <fullName evidence="1">Uncharacterized protein</fullName>
    </submittedName>
</protein>
<keyword evidence="2" id="KW-1185">Reference proteome</keyword>